<dbReference type="Gene3D" id="3.30.565.60">
    <property type="match status" value="1"/>
</dbReference>
<dbReference type="InterPro" id="IPR038475">
    <property type="entry name" value="RecG_C_sf"/>
</dbReference>
<sequence>MDLDNFTIDSILNARENDFYDRKSEMIKPRDIAKILVAFANSSGGMVSIGITNNEITGLKNLKDEKINDFLQIGFDHCSPVLKIKHKFVDVINKYNQDDQILLLSVDPSIDKVYTTKNDEAFIRVGDETKKLSFEMRKDLEYEKDIRRYESELVNDCLLEDLDQNLLNNYKSLHNFEGENVWKLLYSKGLAKRDENKNYTLTVAGILCLAETPTIFLPNARVRFIRYDGIKEQTGSEMNVIKNESVEAPLPILIDTVSSIIEGQLRDFNFLDAERGQFVKVSEYPKEAWLEGLVNAVTHRSYSISGDDIRIIMFDDRLEFHSPGKFPSIVTPENIKEIHYSRNPQIAKNLNDWGYVREFGEGVNRMFKEMANFYLEEPQFEQKENSILLTLKNNIVMRSMRRQEGIKFNSDVNWNELNRYEQKIMELAYQTEKIKTADVAKQLNIANPTARKYLETLEQKGGLIKIANSPTDPHQHYIFKL</sequence>
<name>A0A418HPL4_STAGA</name>
<dbReference type="PANTHER" id="PTHR30595">
    <property type="entry name" value="GLPR-RELATED TRANSCRIPTIONAL REPRESSOR"/>
    <property type="match status" value="1"/>
</dbReference>
<dbReference type="Pfam" id="PF04326">
    <property type="entry name" value="SLFN_AlbA_2"/>
    <property type="match status" value="1"/>
</dbReference>
<dbReference type="Proteomes" id="UP000283576">
    <property type="component" value="Unassembled WGS sequence"/>
</dbReference>
<gene>
    <name evidence="2" type="ORF">BUZ01_06025</name>
</gene>
<dbReference type="RefSeq" id="WP_119624480.1">
    <property type="nucleotide sequence ID" value="NZ_JAIBNU010000002.1"/>
</dbReference>
<dbReference type="InterPro" id="IPR007421">
    <property type="entry name" value="Schlafen_AlbA_2_dom"/>
</dbReference>
<organism evidence="2 3">
    <name type="scientific">Staphylococcus gallinarum</name>
    <dbReference type="NCBI Taxonomy" id="1293"/>
    <lineage>
        <taxon>Bacteria</taxon>
        <taxon>Bacillati</taxon>
        <taxon>Bacillota</taxon>
        <taxon>Bacilli</taxon>
        <taxon>Bacillales</taxon>
        <taxon>Staphylococcaceae</taxon>
        <taxon>Staphylococcus</taxon>
    </lineage>
</organism>
<dbReference type="Gene3D" id="1.10.10.10">
    <property type="entry name" value="Winged helix-like DNA-binding domain superfamily/Winged helix DNA-binding domain"/>
    <property type="match status" value="1"/>
</dbReference>
<comment type="caution">
    <text evidence="2">The sequence shown here is derived from an EMBL/GenBank/DDBJ whole genome shotgun (WGS) entry which is preliminary data.</text>
</comment>
<feature type="domain" description="Schlafen AlbA-2" evidence="1">
    <location>
        <begin position="16"/>
        <end position="132"/>
    </location>
</feature>
<dbReference type="InterPro" id="IPR038461">
    <property type="entry name" value="Schlafen_AlbA_2_dom_sf"/>
</dbReference>
<dbReference type="Gene3D" id="3.30.950.30">
    <property type="entry name" value="Schlafen, AAA domain"/>
    <property type="match status" value="1"/>
</dbReference>
<evidence type="ECO:0000259" key="1">
    <source>
        <dbReference type="Pfam" id="PF04326"/>
    </source>
</evidence>
<evidence type="ECO:0000313" key="2">
    <source>
        <dbReference type="EMBL" id="RIL43171.1"/>
    </source>
</evidence>
<dbReference type="SUPFAM" id="SSF46785">
    <property type="entry name" value="Winged helix' DNA-binding domain"/>
    <property type="match status" value="1"/>
</dbReference>
<dbReference type="AlphaFoldDB" id="A0A418HPL4"/>
<dbReference type="EMBL" id="QXRZ01000003">
    <property type="protein sequence ID" value="RIL43171.1"/>
    <property type="molecule type" value="Genomic_DNA"/>
</dbReference>
<dbReference type="Pfam" id="PF13412">
    <property type="entry name" value="HTH_24"/>
    <property type="match status" value="1"/>
</dbReference>
<dbReference type="InterPro" id="IPR036388">
    <property type="entry name" value="WH-like_DNA-bd_sf"/>
</dbReference>
<dbReference type="InterPro" id="IPR036390">
    <property type="entry name" value="WH_DNA-bd_sf"/>
</dbReference>
<reference evidence="2 3" key="1">
    <citation type="journal article" date="2016" name="Front. Microbiol.">
        <title>Comprehensive Phylogenetic Analysis of Bovine Non-aureus Staphylococci Species Based on Whole-Genome Sequencing.</title>
        <authorList>
            <person name="Naushad S."/>
            <person name="Barkema H.W."/>
            <person name="Luby C."/>
            <person name="Condas L.A."/>
            <person name="Nobrega D.B."/>
            <person name="Carson D.A."/>
            <person name="De Buck J."/>
        </authorList>
    </citation>
    <scope>NUCLEOTIDE SEQUENCE [LARGE SCALE GENOMIC DNA]</scope>
    <source>
        <strain evidence="2 3">SNUC 1388</strain>
    </source>
</reference>
<dbReference type="Pfam" id="PF13749">
    <property type="entry name" value="HATPase_c_4"/>
    <property type="match status" value="1"/>
</dbReference>
<dbReference type="PANTHER" id="PTHR30595:SF6">
    <property type="entry name" value="SCHLAFEN ALBA-2 DOMAIN-CONTAINING PROTEIN"/>
    <property type="match status" value="1"/>
</dbReference>
<protein>
    <submittedName>
        <fullName evidence="2">Winged helix-turn-helix transcriptional regulator</fullName>
    </submittedName>
</protein>
<proteinExistence type="predicted"/>
<accession>A0A418HPL4</accession>
<evidence type="ECO:0000313" key="3">
    <source>
        <dbReference type="Proteomes" id="UP000283576"/>
    </source>
</evidence>